<organism evidence="6 7">
    <name type="scientific">Streptomyces polyrhachis</name>
    <dbReference type="NCBI Taxonomy" id="1282885"/>
    <lineage>
        <taxon>Bacteria</taxon>
        <taxon>Bacillati</taxon>
        <taxon>Actinomycetota</taxon>
        <taxon>Actinomycetes</taxon>
        <taxon>Kitasatosporales</taxon>
        <taxon>Streptomycetaceae</taxon>
        <taxon>Streptomyces</taxon>
    </lineage>
</organism>
<name>A0ABW2GKQ1_9ACTN</name>
<feature type="DNA-binding region" description="H-T-H motif" evidence="4">
    <location>
        <begin position="28"/>
        <end position="47"/>
    </location>
</feature>
<comment type="caution">
    <text evidence="6">The sequence shown here is derived from an EMBL/GenBank/DDBJ whole genome shotgun (WGS) entry which is preliminary data.</text>
</comment>
<dbReference type="InterPro" id="IPR050109">
    <property type="entry name" value="HTH-type_TetR-like_transc_reg"/>
</dbReference>
<keyword evidence="7" id="KW-1185">Reference proteome</keyword>
<feature type="domain" description="HTH tetR-type" evidence="5">
    <location>
        <begin position="5"/>
        <end position="65"/>
    </location>
</feature>
<dbReference type="EMBL" id="JBHSZO010000021">
    <property type="protein sequence ID" value="MFC7219447.1"/>
    <property type="molecule type" value="Genomic_DNA"/>
</dbReference>
<dbReference type="PROSITE" id="PS50977">
    <property type="entry name" value="HTH_TETR_2"/>
    <property type="match status" value="1"/>
</dbReference>
<dbReference type="InterPro" id="IPR036271">
    <property type="entry name" value="Tet_transcr_reg_TetR-rel_C_sf"/>
</dbReference>
<keyword evidence="1" id="KW-0805">Transcription regulation</keyword>
<dbReference type="SUPFAM" id="SSF48498">
    <property type="entry name" value="Tetracyclin repressor-like, C-terminal domain"/>
    <property type="match status" value="1"/>
</dbReference>
<keyword evidence="3" id="KW-0804">Transcription</keyword>
<dbReference type="Pfam" id="PF00440">
    <property type="entry name" value="TetR_N"/>
    <property type="match status" value="1"/>
</dbReference>
<sequence length="190" mass="19935">MGRAGLSPEAVVDLALALIDEEGPAALTLSAVASRAGVATPSLYKHVRGLADLRDLITRRVLTDLTDRVTAAVLGRSRDEALSALMHAYRAYVRQHPARYSAMSQQPPDHGPTQAAAQRLLDVILATLRGYGLQGPDAVHAARALRSTVHGFAALEAAGGFGLPEDLDTSYDLLTRMTITALSAGATTPG</sequence>
<reference evidence="7" key="1">
    <citation type="journal article" date="2019" name="Int. J. Syst. Evol. Microbiol.">
        <title>The Global Catalogue of Microorganisms (GCM) 10K type strain sequencing project: providing services to taxonomists for standard genome sequencing and annotation.</title>
        <authorList>
            <consortium name="The Broad Institute Genomics Platform"/>
            <consortium name="The Broad Institute Genome Sequencing Center for Infectious Disease"/>
            <person name="Wu L."/>
            <person name="Ma J."/>
        </authorList>
    </citation>
    <scope>NUCLEOTIDE SEQUENCE [LARGE SCALE GENOMIC DNA]</scope>
    <source>
        <strain evidence="7">CGMCC 1.13681</strain>
    </source>
</reference>
<dbReference type="InterPro" id="IPR025996">
    <property type="entry name" value="MT1864/Rv1816-like_C"/>
</dbReference>
<evidence type="ECO:0000256" key="2">
    <source>
        <dbReference type="ARBA" id="ARBA00023125"/>
    </source>
</evidence>
<evidence type="ECO:0000313" key="6">
    <source>
        <dbReference type="EMBL" id="MFC7219447.1"/>
    </source>
</evidence>
<evidence type="ECO:0000256" key="1">
    <source>
        <dbReference type="ARBA" id="ARBA00023015"/>
    </source>
</evidence>
<dbReference type="Gene3D" id="1.10.10.60">
    <property type="entry name" value="Homeodomain-like"/>
    <property type="match status" value="1"/>
</dbReference>
<dbReference type="Gene3D" id="1.10.357.10">
    <property type="entry name" value="Tetracycline Repressor, domain 2"/>
    <property type="match status" value="1"/>
</dbReference>
<evidence type="ECO:0000256" key="3">
    <source>
        <dbReference type="ARBA" id="ARBA00023163"/>
    </source>
</evidence>
<evidence type="ECO:0000259" key="5">
    <source>
        <dbReference type="PROSITE" id="PS50977"/>
    </source>
</evidence>
<gene>
    <name evidence="6" type="ORF">ACFQLX_14890</name>
</gene>
<dbReference type="InterPro" id="IPR001647">
    <property type="entry name" value="HTH_TetR"/>
</dbReference>
<dbReference type="Pfam" id="PF13305">
    <property type="entry name" value="TetR_C_33"/>
    <property type="match status" value="1"/>
</dbReference>
<dbReference type="Proteomes" id="UP001596413">
    <property type="component" value="Unassembled WGS sequence"/>
</dbReference>
<dbReference type="SUPFAM" id="SSF46689">
    <property type="entry name" value="Homeodomain-like"/>
    <property type="match status" value="1"/>
</dbReference>
<keyword evidence="2 4" id="KW-0238">DNA-binding</keyword>
<dbReference type="RefSeq" id="WP_386415152.1">
    <property type="nucleotide sequence ID" value="NZ_JBHSZO010000021.1"/>
</dbReference>
<accession>A0ABW2GKQ1</accession>
<dbReference type="InterPro" id="IPR009057">
    <property type="entry name" value="Homeodomain-like_sf"/>
</dbReference>
<evidence type="ECO:0000313" key="7">
    <source>
        <dbReference type="Proteomes" id="UP001596413"/>
    </source>
</evidence>
<protein>
    <submittedName>
        <fullName evidence="6">TetR/AcrR family transcriptional regulator</fullName>
    </submittedName>
</protein>
<dbReference type="PANTHER" id="PTHR30055">
    <property type="entry name" value="HTH-TYPE TRANSCRIPTIONAL REGULATOR RUTR"/>
    <property type="match status" value="1"/>
</dbReference>
<dbReference type="PANTHER" id="PTHR30055:SF239">
    <property type="entry name" value="TRANSCRIPTIONAL REGULATORY PROTEIN"/>
    <property type="match status" value="1"/>
</dbReference>
<evidence type="ECO:0000256" key="4">
    <source>
        <dbReference type="PROSITE-ProRule" id="PRU00335"/>
    </source>
</evidence>
<proteinExistence type="predicted"/>